<dbReference type="GO" id="GO:0016791">
    <property type="term" value="F:phosphatase activity"/>
    <property type="evidence" value="ECO:0007669"/>
    <property type="project" value="TreeGrafter"/>
</dbReference>
<organism evidence="1 2">
    <name type="scientific">Exidia glandulosa HHB12029</name>
    <dbReference type="NCBI Taxonomy" id="1314781"/>
    <lineage>
        <taxon>Eukaryota</taxon>
        <taxon>Fungi</taxon>
        <taxon>Dikarya</taxon>
        <taxon>Basidiomycota</taxon>
        <taxon>Agaricomycotina</taxon>
        <taxon>Agaricomycetes</taxon>
        <taxon>Auriculariales</taxon>
        <taxon>Exidiaceae</taxon>
        <taxon>Exidia</taxon>
    </lineage>
</organism>
<sequence length="282" mass="31596">MTQIESDKTGSSSTPTTARKYRYSLVKGIFAQDEDDFLPTADQIQPKLGLLDGDGRWPDVRALNDAAPEGVSFKLIIAGRHGQGYHNVAIEKYSSEEWRNKLAILEGDNEIKWGPDPLLTPVGLEQAKTAHEAWKKYTPPKPDAFFCSPHRRALRTCAITFPEQRVKVLEDIREKLSGHTCDVRSTIDSKLTSEFPSFDFSSFASPVDPDQCADLRRETDEHVAARVGRVLDYIFDTEQDAQVVSITAHAGWIRGLFDVTGRYRYQLNTGGITPLLVRAEKV</sequence>
<evidence type="ECO:0000313" key="2">
    <source>
        <dbReference type="Proteomes" id="UP000077266"/>
    </source>
</evidence>
<keyword evidence="2" id="KW-1185">Reference proteome</keyword>
<dbReference type="AlphaFoldDB" id="A0A165D7C9"/>
<dbReference type="PANTHER" id="PTHR48100">
    <property type="entry name" value="BROAD-SPECIFICITY PHOSPHATASE YOR283W-RELATED"/>
    <property type="match status" value="1"/>
</dbReference>
<dbReference type="InterPro" id="IPR050275">
    <property type="entry name" value="PGM_Phosphatase"/>
</dbReference>
<protein>
    <submittedName>
        <fullName evidence="1">Phosphoglycerate mutase-like protein</fullName>
    </submittedName>
</protein>
<dbReference type="Pfam" id="PF00300">
    <property type="entry name" value="His_Phos_1"/>
    <property type="match status" value="1"/>
</dbReference>
<dbReference type="SUPFAM" id="SSF53254">
    <property type="entry name" value="Phosphoglycerate mutase-like"/>
    <property type="match status" value="1"/>
</dbReference>
<name>A0A165D7C9_EXIGL</name>
<dbReference type="Proteomes" id="UP000077266">
    <property type="component" value="Unassembled WGS sequence"/>
</dbReference>
<accession>A0A165D7C9</accession>
<dbReference type="GO" id="GO:0005737">
    <property type="term" value="C:cytoplasm"/>
    <property type="evidence" value="ECO:0007669"/>
    <property type="project" value="TreeGrafter"/>
</dbReference>
<dbReference type="InterPro" id="IPR013078">
    <property type="entry name" value="His_Pase_superF_clade-1"/>
</dbReference>
<dbReference type="Gene3D" id="3.40.50.1240">
    <property type="entry name" value="Phosphoglycerate mutase-like"/>
    <property type="match status" value="1"/>
</dbReference>
<dbReference type="InParanoid" id="A0A165D7C9"/>
<dbReference type="EMBL" id="KV426248">
    <property type="protein sequence ID" value="KZV83932.1"/>
    <property type="molecule type" value="Genomic_DNA"/>
</dbReference>
<proteinExistence type="predicted"/>
<dbReference type="PANTHER" id="PTHR48100:SF1">
    <property type="entry name" value="HISTIDINE PHOSPHATASE FAMILY PROTEIN-RELATED"/>
    <property type="match status" value="1"/>
</dbReference>
<reference evidence="1 2" key="1">
    <citation type="journal article" date="2016" name="Mol. Biol. Evol.">
        <title>Comparative Genomics of Early-Diverging Mushroom-Forming Fungi Provides Insights into the Origins of Lignocellulose Decay Capabilities.</title>
        <authorList>
            <person name="Nagy L.G."/>
            <person name="Riley R."/>
            <person name="Tritt A."/>
            <person name="Adam C."/>
            <person name="Daum C."/>
            <person name="Floudas D."/>
            <person name="Sun H."/>
            <person name="Yadav J.S."/>
            <person name="Pangilinan J."/>
            <person name="Larsson K.H."/>
            <person name="Matsuura K."/>
            <person name="Barry K."/>
            <person name="Labutti K."/>
            <person name="Kuo R."/>
            <person name="Ohm R.A."/>
            <person name="Bhattacharya S.S."/>
            <person name="Shirouzu T."/>
            <person name="Yoshinaga Y."/>
            <person name="Martin F.M."/>
            <person name="Grigoriev I.V."/>
            <person name="Hibbett D.S."/>
        </authorList>
    </citation>
    <scope>NUCLEOTIDE SEQUENCE [LARGE SCALE GENOMIC DNA]</scope>
    <source>
        <strain evidence="1 2">HHB12029</strain>
    </source>
</reference>
<gene>
    <name evidence="1" type="ORF">EXIGLDRAFT_727788</name>
</gene>
<dbReference type="FunCoup" id="A0A165D7C9">
    <property type="interactions" value="371"/>
</dbReference>
<dbReference type="InterPro" id="IPR029033">
    <property type="entry name" value="His_PPase_superfam"/>
</dbReference>
<dbReference type="CDD" id="cd07067">
    <property type="entry name" value="HP_PGM_like"/>
    <property type="match status" value="1"/>
</dbReference>
<evidence type="ECO:0000313" key="1">
    <source>
        <dbReference type="EMBL" id="KZV83932.1"/>
    </source>
</evidence>
<dbReference type="OrthoDB" id="496981at2759"/>